<name>A0ABP1QPR8_9HEXA</name>
<dbReference type="SUPFAM" id="SSF47819">
    <property type="entry name" value="HRDC-like"/>
    <property type="match status" value="1"/>
</dbReference>
<dbReference type="InterPro" id="IPR044876">
    <property type="entry name" value="HRDC_dom_sf"/>
</dbReference>
<dbReference type="EMBL" id="CAXLJM020000041">
    <property type="protein sequence ID" value="CAL8109689.1"/>
    <property type="molecule type" value="Genomic_DNA"/>
</dbReference>
<accession>A0ABP1QPR8</accession>
<sequence length="181" mass="21076">MNSELEPMPSDEYIKMLTDFGSSMQSKLQQLGISMNPEDGKFFAMLYEWRKRVGEMRMIDDLETVLPTKIMATLASSKPATETDLMKILDQHQCLNDHNKYQTAAILKLLNDGTFFEKMVKCMCNNCGIYGHVAKFCLRPQNAKAANKLYRKCFPEKRRVENRRRKSNNKRNKRLRKGLLI</sequence>
<dbReference type="InterPro" id="IPR010997">
    <property type="entry name" value="HRDC-like_sf"/>
</dbReference>
<feature type="domain" description="HRDC" evidence="2">
    <location>
        <begin position="36"/>
        <end position="120"/>
    </location>
</feature>
<organism evidence="3 4">
    <name type="scientific">Orchesella dallaii</name>
    <dbReference type="NCBI Taxonomy" id="48710"/>
    <lineage>
        <taxon>Eukaryota</taxon>
        <taxon>Metazoa</taxon>
        <taxon>Ecdysozoa</taxon>
        <taxon>Arthropoda</taxon>
        <taxon>Hexapoda</taxon>
        <taxon>Collembola</taxon>
        <taxon>Entomobryomorpha</taxon>
        <taxon>Entomobryoidea</taxon>
        <taxon>Orchesellidae</taxon>
        <taxon>Orchesellinae</taxon>
        <taxon>Orchesella</taxon>
    </lineage>
</organism>
<dbReference type="Proteomes" id="UP001642540">
    <property type="component" value="Unassembled WGS sequence"/>
</dbReference>
<reference evidence="3 4" key="1">
    <citation type="submission" date="2024-08" db="EMBL/GenBank/DDBJ databases">
        <authorList>
            <person name="Cucini C."/>
            <person name="Frati F."/>
        </authorList>
    </citation>
    <scope>NUCLEOTIDE SEQUENCE [LARGE SCALE GENOMIC DNA]</scope>
</reference>
<evidence type="ECO:0000259" key="2">
    <source>
        <dbReference type="PROSITE" id="PS50967"/>
    </source>
</evidence>
<evidence type="ECO:0000313" key="4">
    <source>
        <dbReference type="Proteomes" id="UP001642540"/>
    </source>
</evidence>
<feature type="region of interest" description="Disordered" evidence="1">
    <location>
        <begin position="161"/>
        <end position="181"/>
    </location>
</feature>
<comment type="caution">
    <text evidence="3">The sequence shown here is derived from an EMBL/GenBank/DDBJ whole genome shotgun (WGS) entry which is preliminary data.</text>
</comment>
<gene>
    <name evidence="3" type="ORF">ODALV1_LOCUS13596</name>
</gene>
<dbReference type="Gene3D" id="1.10.150.80">
    <property type="entry name" value="HRDC domain"/>
    <property type="match status" value="1"/>
</dbReference>
<protein>
    <recommendedName>
        <fullName evidence="2">HRDC domain-containing protein</fullName>
    </recommendedName>
</protein>
<evidence type="ECO:0000256" key="1">
    <source>
        <dbReference type="SAM" id="MobiDB-lite"/>
    </source>
</evidence>
<dbReference type="PROSITE" id="PS50967">
    <property type="entry name" value="HRDC"/>
    <property type="match status" value="1"/>
</dbReference>
<evidence type="ECO:0000313" key="3">
    <source>
        <dbReference type="EMBL" id="CAL8109689.1"/>
    </source>
</evidence>
<proteinExistence type="predicted"/>
<keyword evidence="4" id="KW-1185">Reference proteome</keyword>
<dbReference type="InterPro" id="IPR002121">
    <property type="entry name" value="HRDC_dom"/>
</dbReference>